<protein>
    <submittedName>
        <fullName evidence="3">Exopolysaccharide biosynthesis protein</fullName>
    </submittedName>
</protein>
<feature type="transmembrane region" description="Helical" evidence="2">
    <location>
        <begin position="34"/>
        <end position="56"/>
    </location>
</feature>
<feature type="transmembrane region" description="Helical" evidence="2">
    <location>
        <begin position="383"/>
        <end position="405"/>
    </location>
</feature>
<dbReference type="AlphaFoldDB" id="A0A1V8RMN1"/>
<reference evidence="3 4" key="1">
    <citation type="journal article" date="2016" name="Int. J. Syst. Evol. Microbiol.">
        <title>Pseudaminobacter manganicus sp. nov., isolated from sludge of a manganese mine.</title>
        <authorList>
            <person name="Li J."/>
            <person name="Huang J."/>
            <person name="Liao S."/>
            <person name="Wang G."/>
        </authorList>
    </citation>
    <scope>NUCLEOTIDE SEQUENCE [LARGE SCALE GENOMIC DNA]</scope>
    <source>
        <strain evidence="3 4">JH-7</strain>
    </source>
</reference>
<evidence type="ECO:0000313" key="4">
    <source>
        <dbReference type="Proteomes" id="UP000191905"/>
    </source>
</evidence>
<keyword evidence="2" id="KW-0812">Transmembrane</keyword>
<feature type="transmembrane region" description="Helical" evidence="2">
    <location>
        <begin position="351"/>
        <end position="371"/>
    </location>
</feature>
<proteinExistence type="predicted"/>
<feature type="transmembrane region" description="Helical" evidence="2">
    <location>
        <begin position="68"/>
        <end position="87"/>
    </location>
</feature>
<dbReference type="Proteomes" id="UP000191905">
    <property type="component" value="Unassembled WGS sequence"/>
</dbReference>
<keyword evidence="2" id="KW-0472">Membrane</keyword>
<feature type="transmembrane region" description="Helical" evidence="2">
    <location>
        <begin position="260"/>
        <end position="288"/>
    </location>
</feature>
<feature type="transmembrane region" description="Helical" evidence="2">
    <location>
        <begin position="411"/>
        <end position="431"/>
    </location>
</feature>
<evidence type="ECO:0000256" key="1">
    <source>
        <dbReference type="SAM" id="MobiDB-lite"/>
    </source>
</evidence>
<dbReference type="EMBL" id="MDET01000034">
    <property type="protein sequence ID" value="OQM74373.1"/>
    <property type="molecule type" value="Genomic_DNA"/>
</dbReference>
<keyword evidence="4" id="KW-1185">Reference proteome</keyword>
<feature type="transmembrane region" description="Helical" evidence="2">
    <location>
        <begin position="188"/>
        <end position="205"/>
    </location>
</feature>
<accession>A0A1V8RMN1</accession>
<evidence type="ECO:0000313" key="3">
    <source>
        <dbReference type="EMBL" id="OQM74373.1"/>
    </source>
</evidence>
<feature type="transmembrane region" description="Helical" evidence="2">
    <location>
        <begin position="99"/>
        <end position="115"/>
    </location>
</feature>
<dbReference type="PANTHER" id="PTHR37422">
    <property type="entry name" value="TEICHURONIC ACID BIOSYNTHESIS PROTEIN TUAE"/>
    <property type="match status" value="1"/>
</dbReference>
<keyword evidence="2" id="KW-1133">Transmembrane helix</keyword>
<organism evidence="3 4">
    <name type="scientific">Manganibacter manganicus</name>
    <dbReference type="NCBI Taxonomy" id="1873176"/>
    <lineage>
        <taxon>Bacteria</taxon>
        <taxon>Pseudomonadati</taxon>
        <taxon>Pseudomonadota</taxon>
        <taxon>Alphaproteobacteria</taxon>
        <taxon>Hyphomicrobiales</taxon>
        <taxon>Phyllobacteriaceae</taxon>
        <taxon>Manganibacter</taxon>
    </lineage>
</organism>
<feature type="transmembrane region" description="Helical" evidence="2">
    <location>
        <begin position="146"/>
        <end position="168"/>
    </location>
</feature>
<dbReference type="STRING" id="1873176.BFN67_05025"/>
<feature type="transmembrane region" description="Helical" evidence="2">
    <location>
        <begin position="217"/>
        <end position="248"/>
    </location>
</feature>
<name>A0A1V8RMN1_9HYPH</name>
<feature type="region of interest" description="Disordered" evidence="1">
    <location>
        <begin position="447"/>
        <end position="469"/>
    </location>
</feature>
<sequence>MSADLSAKAGREFGRSRRRKSATGLVMSWRTVECWGAGACLFLNTGAFFPLMLIGSDAALDEAAKAKLRLLLLPAYAFTLLILSRHVRQFITALVRNPLFNLLIAMAFVSVFWSISPSVTLRRATGLLFSVLSSYMLAICFTPRQLLVLVTATVGLCILLSLALLGVSPTLAIDQEGMLQGAFVTKNILGWYSSILAAATFIILMDGSFGMRRAAGILLAASLTCLAWSMSMTSIIATSCACFLIWFYSSLPKMHGLARAVFMLVFIQATVVLLILLHEFLVPVLLTLGKDATLTGRVPLWELVDASIGRRLMLGYGYQVFWTEANPDAWAIWSRIQWMAPHSHNGFRDTLLSFGLGGMALFAMIIARALRQGASLQCRVPEAGWLWLNVFMVMILVMNLTESIFLVQNDAIFILFATAIISFSLHSPASLKRVGSVHSRVRAAERAAAMSSGQDNRSDQAWRQQIGAK</sequence>
<gene>
    <name evidence="3" type="ORF">BFN67_05025</name>
</gene>
<dbReference type="PANTHER" id="PTHR37422:SF17">
    <property type="entry name" value="O-ANTIGEN LIGASE"/>
    <property type="match status" value="1"/>
</dbReference>
<feature type="compositionally biased region" description="Polar residues" evidence="1">
    <location>
        <begin position="451"/>
        <end position="463"/>
    </location>
</feature>
<comment type="caution">
    <text evidence="3">The sequence shown here is derived from an EMBL/GenBank/DDBJ whole genome shotgun (WGS) entry which is preliminary data.</text>
</comment>
<dbReference type="InterPro" id="IPR051533">
    <property type="entry name" value="WaaL-like"/>
</dbReference>
<evidence type="ECO:0000256" key="2">
    <source>
        <dbReference type="SAM" id="Phobius"/>
    </source>
</evidence>